<dbReference type="AlphaFoldDB" id="A0AAD3XG86"/>
<dbReference type="EMBL" id="BSYO01000004">
    <property type="protein sequence ID" value="GMH03524.1"/>
    <property type="molecule type" value="Genomic_DNA"/>
</dbReference>
<evidence type="ECO:0000313" key="2">
    <source>
        <dbReference type="Proteomes" id="UP001279734"/>
    </source>
</evidence>
<accession>A0AAD3XG86</accession>
<keyword evidence="2" id="KW-1185">Reference proteome</keyword>
<protein>
    <submittedName>
        <fullName evidence="1">Uncharacterized protein</fullName>
    </submittedName>
</protein>
<reference evidence="1" key="1">
    <citation type="submission" date="2023-05" db="EMBL/GenBank/DDBJ databases">
        <title>Nepenthes gracilis genome sequencing.</title>
        <authorList>
            <person name="Fukushima K."/>
        </authorList>
    </citation>
    <scope>NUCLEOTIDE SEQUENCE</scope>
    <source>
        <strain evidence="1">SING2019-196</strain>
    </source>
</reference>
<gene>
    <name evidence="1" type="ORF">Nepgr_005363</name>
</gene>
<dbReference type="Proteomes" id="UP001279734">
    <property type="component" value="Unassembled WGS sequence"/>
</dbReference>
<proteinExistence type="predicted"/>
<organism evidence="1 2">
    <name type="scientific">Nepenthes gracilis</name>
    <name type="common">Slender pitcher plant</name>
    <dbReference type="NCBI Taxonomy" id="150966"/>
    <lineage>
        <taxon>Eukaryota</taxon>
        <taxon>Viridiplantae</taxon>
        <taxon>Streptophyta</taxon>
        <taxon>Embryophyta</taxon>
        <taxon>Tracheophyta</taxon>
        <taxon>Spermatophyta</taxon>
        <taxon>Magnoliopsida</taxon>
        <taxon>eudicotyledons</taxon>
        <taxon>Gunneridae</taxon>
        <taxon>Pentapetalae</taxon>
        <taxon>Caryophyllales</taxon>
        <taxon>Nepenthaceae</taxon>
        <taxon>Nepenthes</taxon>
    </lineage>
</organism>
<evidence type="ECO:0000313" key="1">
    <source>
        <dbReference type="EMBL" id="GMH03524.1"/>
    </source>
</evidence>
<sequence>MEPGLDVEGFSACWWIALSRKLCWLGGSRFVAETLDSDAGSGPNCCGCTPIVRGLAVGSVTPLQLAILLVVPERFLCELLVIAFGLGLRGSEIPLGLCFLLGYVSDAGVAVEDAGRMEHDAGIGSCHWLLLFYGTPRLLMLHGAIWWGGANVHGAIWWMLHV</sequence>
<comment type="caution">
    <text evidence="1">The sequence shown here is derived from an EMBL/GenBank/DDBJ whole genome shotgun (WGS) entry which is preliminary data.</text>
</comment>
<name>A0AAD3XG86_NEPGR</name>